<feature type="region of interest" description="Disordered" evidence="1">
    <location>
        <begin position="1"/>
        <end position="26"/>
    </location>
</feature>
<evidence type="ECO:0000256" key="1">
    <source>
        <dbReference type="SAM" id="MobiDB-lite"/>
    </source>
</evidence>
<dbReference type="EMBL" id="JAIWYP010000010">
    <property type="protein sequence ID" value="KAH3752322.1"/>
    <property type="molecule type" value="Genomic_DNA"/>
</dbReference>
<sequence length="77" mass="8912">MRKEKEDERIKKALANSEDPDETPHDAASHRVLFAIDLRAASYKNESYAIAASAAKRNQKLPYPLLHHGRLRRQRIF</sequence>
<evidence type="ECO:0000313" key="2">
    <source>
        <dbReference type="EMBL" id="KAH3752322.1"/>
    </source>
</evidence>
<reference evidence="2" key="1">
    <citation type="journal article" date="2019" name="bioRxiv">
        <title>The Genome of the Zebra Mussel, Dreissena polymorpha: A Resource for Invasive Species Research.</title>
        <authorList>
            <person name="McCartney M.A."/>
            <person name="Auch B."/>
            <person name="Kono T."/>
            <person name="Mallez S."/>
            <person name="Zhang Y."/>
            <person name="Obille A."/>
            <person name="Becker A."/>
            <person name="Abrahante J.E."/>
            <person name="Garbe J."/>
            <person name="Badalamenti J.P."/>
            <person name="Herman A."/>
            <person name="Mangelson H."/>
            <person name="Liachko I."/>
            <person name="Sullivan S."/>
            <person name="Sone E.D."/>
            <person name="Koren S."/>
            <person name="Silverstein K.A.T."/>
            <person name="Beckman K.B."/>
            <person name="Gohl D.M."/>
        </authorList>
    </citation>
    <scope>NUCLEOTIDE SEQUENCE</scope>
    <source>
        <strain evidence="2">Duluth1</strain>
        <tissue evidence="2">Whole animal</tissue>
    </source>
</reference>
<name>A0A9D4IA05_DREPO</name>
<evidence type="ECO:0000313" key="3">
    <source>
        <dbReference type="Proteomes" id="UP000828390"/>
    </source>
</evidence>
<gene>
    <name evidence="2" type="ORF">DPMN_186938</name>
</gene>
<accession>A0A9D4IA05</accession>
<organism evidence="2 3">
    <name type="scientific">Dreissena polymorpha</name>
    <name type="common">Zebra mussel</name>
    <name type="synonym">Mytilus polymorpha</name>
    <dbReference type="NCBI Taxonomy" id="45954"/>
    <lineage>
        <taxon>Eukaryota</taxon>
        <taxon>Metazoa</taxon>
        <taxon>Spiralia</taxon>
        <taxon>Lophotrochozoa</taxon>
        <taxon>Mollusca</taxon>
        <taxon>Bivalvia</taxon>
        <taxon>Autobranchia</taxon>
        <taxon>Heteroconchia</taxon>
        <taxon>Euheterodonta</taxon>
        <taxon>Imparidentia</taxon>
        <taxon>Neoheterodontei</taxon>
        <taxon>Myida</taxon>
        <taxon>Dreissenoidea</taxon>
        <taxon>Dreissenidae</taxon>
        <taxon>Dreissena</taxon>
    </lineage>
</organism>
<protein>
    <submittedName>
        <fullName evidence="2">Uncharacterized protein</fullName>
    </submittedName>
</protein>
<dbReference type="Proteomes" id="UP000828390">
    <property type="component" value="Unassembled WGS sequence"/>
</dbReference>
<keyword evidence="3" id="KW-1185">Reference proteome</keyword>
<reference evidence="2" key="2">
    <citation type="submission" date="2020-11" db="EMBL/GenBank/DDBJ databases">
        <authorList>
            <person name="McCartney M.A."/>
            <person name="Auch B."/>
            <person name="Kono T."/>
            <person name="Mallez S."/>
            <person name="Becker A."/>
            <person name="Gohl D.M."/>
            <person name="Silverstein K.A.T."/>
            <person name="Koren S."/>
            <person name="Bechman K.B."/>
            <person name="Herman A."/>
            <person name="Abrahante J.E."/>
            <person name="Garbe J."/>
        </authorList>
    </citation>
    <scope>NUCLEOTIDE SEQUENCE</scope>
    <source>
        <strain evidence="2">Duluth1</strain>
        <tissue evidence="2">Whole animal</tissue>
    </source>
</reference>
<proteinExistence type="predicted"/>
<feature type="compositionally biased region" description="Basic and acidic residues" evidence="1">
    <location>
        <begin position="1"/>
        <end position="11"/>
    </location>
</feature>
<comment type="caution">
    <text evidence="2">The sequence shown here is derived from an EMBL/GenBank/DDBJ whole genome shotgun (WGS) entry which is preliminary data.</text>
</comment>
<dbReference type="AlphaFoldDB" id="A0A9D4IA05"/>